<keyword evidence="14" id="KW-0539">Nucleus</keyword>
<keyword evidence="13" id="KW-0238">DNA-binding</keyword>
<evidence type="ECO:0000256" key="6">
    <source>
        <dbReference type="ARBA" id="ARBA00017629"/>
    </source>
</evidence>
<evidence type="ECO:0000256" key="2">
    <source>
        <dbReference type="ARBA" id="ARBA00004123"/>
    </source>
</evidence>
<dbReference type="STRING" id="9986.ENSOCUP00000045741"/>
<evidence type="ECO:0000256" key="3">
    <source>
        <dbReference type="ARBA" id="ARBA00004286"/>
    </source>
</evidence>
<dbReference type="GO" id="GO:0030261">
    <property type="term" value="P:chromosome condensation"/>
    <property type="evidence" value="ECO:0007669"/>
    <property type="project" value="UniProtKB-KW"/>
</dbReference>
<feature type="region of interest" description="Disordered" evidence="18">
    <location>
        <begin position="1"/>
        <end position="101"/>
    </location>
</feature>
<keyword evidence="15" id="KW-0544">Nucleosome core</keyword>
<accession>A0A5F9DHF6</accession>
<dbReference type="GO" id="GO:0000786">
    <property type="term" value="C:nucleosome"/>
    <property type="evidence" value="ECO:0007669"/>
    <property type="project" value="UniProtKB-KW"/>
</dbReference>
<dbReference type="GO" id="GO:0006997">
    <property type="term" value="P:nucleus organization"/>
    <property type="evidence" value="ECO:0007669"/>
    <property type="project" value="TreeGrafter"/>
</dbReference>
<evidence type="ECO:0000256" key="18">
    <source>
        <dbReference type="SAM" id="MobiDB-lite"/>
    </source>
</evidence>
<comment type="similarity">
    <text evidence="4">Belongs to the protamine P2 family.</text>
</comment>
<reference evidence="19 20" key="1">
    <citation type="journal article" date="2011" name="Nature">
        <title>A high-resolution map of human evolutionary constraint using 29 mammals.</title>
        <authorList>
            <person name="Lindblad-Toh K."/>
            <person name="Garber M."/>
            <person name="Zuk O."/>
            <person name="Lin M.F."/>
            <person name="Parker B.J."/>
            <person name="Washietl S."/>
            <person name="Kheradpour P."/>
            <person name="Ernst J."/>
            <person name="Jordan G."/>
            <person name="Mauceli E."/>
            <person name="Ward L.D."/>
            <person name="Lowe C.B."/>
            <person name="Holloway A.K."/>
            <person name="Clamp M."/>
            <person name="Gnerre S."/>
            <person name="Alfoldi J."/>
            <person name="Beal K."/>
            <person name="Chang J."/>
            <person name="Clawson H."/>
            <person name="Cuff J."/>
            <person name="Di Palma F."/>
            <person name="Fitzgerald S."/>
            <person name="Flicek P."/>
            <person name="Guttman M."/>
            <person name="Hubisz M.J."/>
            <person name="Jaffe D.B."/>
            <person name="Jungreis I."/>
            <person name="Kent W.J."/>
            <person name="Kostka D."/>
            <person name="Lara M."/>
            <person name="Martins A.L."/>
            <person name="Massingham T."/>
            <person name="Moltke I."/>
            <person name="Raney B.J."/>
            <person name="Rasmussen M.D."/>
            <person name="Robinson J."/>
            <person name="Stark A."/>
            <person name="Vilella A.J."/>
            <person name="Wen J."/>
            <person name="Xie X."/>
            <person name="Zody M.C."/>
            <person name="Baldwin J."/>
            <person name="Bloom T."/>
            <person name="Chin C.W."/>
            <person name="Heiman D."/>
            <person name="Nicol R."/>
            <person name="Nusbaum C."/>
            <person name="Young S."/>
            <person name="Wilkinson J."/>
            <person name="Worley K.C."/>
            <person name="Kovar C.L."/>
            <person name="Muzny D.M."/>
            <person name="Gibbs R.A."/>
            <person name="Cree A."/>
            <person name="Dihn H.H."/>
            <person name="Fowler G."/>
            <person name="Jhangiani S."/>
            <person name="Joshi V."/>
            <person name="Lee S."/>
            <person name="Lewis L.R."/>
            <person name="Nazareth L.V."/>
            <person name="Okwuonu G."/>
            <person name="Santibanez J."/>
            <person name="Warren W.C."/>
            <person name="Mardis E.R."/>
            <person name="Weinstock G.M."/>
            <person name="Wilson R.K."/>
            <person name="Delehaunty K."/>
            <person name="Dooling D."/>
            <person name="Fronik C."/>
            <person name="Fulton L."/>
            <person name="Fulton B."/>
            <person name="Graves T."/>
            <person name="Minx P."/>
            <person name="Sodergren E."/>
            <person name="Birney E."/>
            <person name="Margulies E.H."/>
            <person name="Herrero J."/>
            <person name="Green E.D."/>
            <person name="Haussler D."/>
            <person name="Siepel A."/>
            <person name="Goldman N."/>
            <person name="Pollard K.S."/>
            <person name="Pedersen J.S."/>
            <person name="Lander E.S."/>
            <person name="Kellis M."/>
        </authorList>
    </citation>
    <scope>NUCLEOTIDE SEQUENCE [LARGE SCALE GENOMIC DNA]</scope>
    <source>
        <strain evidence="19 20">Thorbecke inbred</strain>
    </source>
</reference>
<evidence type="ECO:0000256" key="15">
    <source>
        <dbReference type="ARBA" id="ARBA00023269"/>
    </source>
</evidence>
<dbReference type="PANTHER" id="PTHR21341:SF2">
    <property type="entry name" value="PROTAMINE-2"/>
    <property type="match status" value="1"/>
</dbReference>
<keyword evidence="10" id="KW-0221">Differentiation</keyword>
<comment type="subcellular location">
    <subcellularLocation>
        <location evidence="3">Chromosome</location>
    </subcellularLocation>
    <subcellularLocation>
        <location evidence="2">Nucleus</location>
    </subcellularLocation>
</comment>
<comment type="subunit">
    <text evidence="5">Interacts with TDRP.</text>
</comment>
<organism evidence="19 20">
    <name type="scientific">Oryctolagus cuniculus</name>
    <name type="common">Rabbit</name>
    <dbReference type="NCBI Taxonomy" id="9986"/>
    <lineage>
        <taxon>Eukaryota</taxon>
        <taxon>Metazoa</taxon>
        <taxon>Chordata</taxon>
        <taxon>Craniata</taxon>
        <taxon>Vertebrata</taxon>
        <taxon>Euteleostomi</taxon>
        <taxon>Mammalia</taxon>
        <taxon>Eutheria</taxon>
        <taxon>Euarchontoglires</taxon>
        <taxon>Glires</taxon>
        <taxon>Lagomorpha</taxon>
        <taxon>Leporidae</taxon>
        <taxon>Oryctolagus</taxon>
    </lineage>
</organism>
<keyword evidence="8" id="KW-0217">Developmental protein</keyword>
<feature type="compositionally biased region" description="Basic and acidic residues" evidence="18">
    <location>
        <begin position="8"/>
        <end position="24"/>
    </location>
</feature>
<dbReference type="Bgee" id="ENSOCUG00000037444">
    <property type="expression patterns" value="Expressed in testis and 8 other cell types or tissues"/>
</dbReference>
<feature type="compositionally biased region" description="Basic residues" evidence="18">
    <location>
        <begin position="42"/>
        <end position="101"/>
    </location>
</feature>
<evidence type="ECO:0000256" key="4">
    <source>
        <dbReference type="ARBA" id="ARBA00008365"/>
    </source>
</evidence>
<evidence type="ECO:0000256" key="10">
    <source>
        <dbReference type="ARBA" id="ARBA00022782"/>
    </source>
</evidence>
<dbReference type="Proteomes" id="UP000001811">
    <property type="component" value="Chromosome 6"/>
</dbReference>
<dbReference type="GO" id="GO:0003677">
    <property type="term" value="F:DNA binding"/>
    <property type="evidence" value="ECO:0007669"/>
    <property type="project" value="UniProtKB-KW"/>
</dbReference>
<evidence type="ECO:0000256" key="17">
    <source>
        <dbReference type="ARBA" id="ARBA00032889"/>
    </source>
</evidence>
<dbReference type="InterPro" id="IPR000492">
    <property type="entry name" value="PRM2"/>
</dbReference>
<dbReference type="FunCoup" id="A0A5F9DHF6">
    <property type="interactions" value="19"/>
</dbReference>
<dbReference type="PANTHER" id="PTHR21341">
    <property type="entry name" value="PROTAMINE-2"/>
    <property type="match status" value="1"/>
</dbReference>
<keyword evidence="20" id="KW-1185">Reference proteome</keyword>
<protein>
    <recommendedName>
        <fullName evidence="6">Protamine-2</fullName>
    </recommendedName>
    <alternativeName>
        <fullName evidence="16">Sperm histone P2</fullName>
    </alternativeName>
    <alternativeName>
        <fullName evidence="17">Sperm protamine P2</fullName>
    </alternativeName>
</protein>
<evidence type="ECO:0000256" key="1">
    <source>
        <dbReference type="ARBA" id="ARBA00003419"/>
    </source>
</evidence>
<evidence type="ECO:0000313" key="20">
    <source>
        <dbReference type="Proteomes" id="UP000001811"/>
    </source>
</evidence>
<proteinExistence type="inferred from homology"/>
<evidence type="ECO:0000256" key="14">
    <source>
        <dbReference type="ARBA" id="ARBA00023242"/>
    </source>
</evidence>
<evidence type="ECO:0000256" key="16">
    <source>
        <dbReference type="ARBA" id="ARBA00031947"/>
    </source>
</evidence>
<dbReference type="EMBL" id="AAGW02056967">
    <property type="status" value="NOT_ANNOTATED_CDS"/>
    <property type="molecule type" value="Genomic_DNA"/>
</dbReference>
<evidence type="ECO:0000256" key="5">
    <source>
        <dbReference type="ARBA" id="ARBA00011430"/>
    </source>
</evidence>
<comment type="function">
    <text evidence="1">Protamines substitute for histones in the chromatin of sperm during the haploid phase of spermatogenesis. They compact sperm DNA into a highly condensed, stable and inactive complex.</text>
</comment>
<dbReference type="GO" id="GO:0005634">
    <property type="term" value="C:nucleus"/>
    <property type="evidence" value="ECO:0007669"/>
    <property type="project" value="UniProtKB-SubCell"/>
</dbReference>
<reference evidence="19" key="2">
    <citation type="submission" date="2025-08" db="UniProtKB">
        <authorList>
            <consortium name="Ensembl"/>
        </authorList>
    </citation>
    <scope>IDENTIFICATION</scope>
    <source>
        <strain evidence="19">Thorbecke</strain>
    </source>
</reference>
<dbReference type="Pfam" id="PF00841">
    <property type="entry name" value="Protamine_P2"/>
    <property type="match status" value="1"/>
</dbReference>
<name>A0A5F9DHF6_RABIT</name>
<evidence type="ECO:0000313" key="19">
    <source>
        <dbReference type="Ensembl" id="ENSOCUP00000045741.1"/>
    </source>
</evidence>
<dbReference type="Ensembl" id="ENSOCUT00000059505.1">
    <property type="protein sequence ID" value="ENSOCUP00000045741.1"/>
    <property type="gene ID" value="ENSOCUG00000037444.1"/>
</dbReference>
<keyword evidence="11" id="KW-0744">Spermatogenesis</keyword>
<dbReference type="InParanoid" id="A0A5F9DHF6"/>
<dbReference type="AlphaFoldDB" id="A0A5F9DHF6"/>
<evidence type="ECO:0000256" key="7">
    <source>
        <dbReference type="ARBA" id="ARBA00022454"/>
    </source>
</evidence>
<keyword evidence="7" id="KW-0158">Chromosome</keyword>
<evidence type="ECO:0000256" key="11">
    <source>
        <dbReference type="ARBA" id="ARBA00022871"/>
    </source>
</evidence>
<evidence type="ECO:0000256" key="9">
    <source>
        <dbReference type="ARBA" id="ARBA00022553"/>
    </source>
</evidence>
<dbReference type="PaxDb" id="9986-ENSOCUP00000024573"/>
<evidence type="ECO:0000256" key="13">
    <source>
        <dbReference type="ARBA" id="ARBA00023125"/>
    </source>
</evidence>
<reference evidence="19" key="3">
    <citation type="submission" date="2025-09" db="UniProtKB">
        <authorList>
            <consortium name="Ensembl"/>
        </authorList>
    </citation>
    <scope>IDENTIFICATION</scope>
    <source>
        <strain evidence="19">Thorbecke</strain>
    </source>
</reference>
<evidence type="ECO:0000256" key="12">
    <source>
        <dbReference type="ARBA" id="ARBA00023067"/>
    </source>
</evidence>
<sequence>MVRYRARSPSEHPHGEHGPEHEGEGQEPDQELTPETGDACGRTHRGRHRRRQCSRRRLHRIHRRRRRRVCRRRRRRVCRHRRRHRRAGKRTRRRRRCRRRH</sequence>
<keyword evidence="12" id="KW-0226">DNA condensation</keyword>
<dbReference type="GO" id="GO:0007286">
    <property type="term" value="P:spermatid development"/>
    <property type="evidence" value="ECO:0007669"/>
    <property type="project" value="InterPro"/>
</dbReference>
<evidence type="ECO:0000256" key="8">
    <source>
        <dbReference type="ARBA" id="ARBA00022473"/>
    </source>
</evidence>
<keyword evidence="9" id="KW-0597">Phosphoprotein</keyword>